<dbReference type="PROSITE" id="PS51123">
    <property type="entry name" value="OMPA_2"/>
    <property type="match status" value="1"/>
</dbReference>
<dbReference type="InterPro" id="IPR036737">
    <property type="entry name" value="OmpA-like_sf"/>
</dbReference>
<dbReference type="Gene3D" id="2.60.40.1120">
    <property type="entry name" value="Carboxypeptidase-like, regulatory domain"/>
    <property type="match status" value="2"/>
</dbReference>
<dbReference type="CDD" id="cd07185">
    <property type="entry name" value="OmpA_C-like"/>
    <property type="match status" value="1"/>
</dbReference>
<comment type="subcellular location">
    <subcellularLocation>
        <location evidence="1">Cell outer membrane</location>
    </subcellularLocation>
</comment>
<dbReference type="InterPro" id="IPR011990">
    <property type="entry name" value="TPR-like_helical_dom_sf"/>
</dbReference>
<dbReference type="SUPFAM" id="SSF48452">
    <property type="entry name" value="TPR-like"/>
    <property type="match status" value="1"/>
</dbReference>
<dbReference type="InterPro" id="IPR008969">
    <property type="entry name" value="CarboxyPept-like_regulatory"/>
</dbReference>
<dbReference type="PRINTS" id="PR01021">
    <property type="entry name" value="OMPADOMAIN"/>
</dbReference>
<dbReference type="Gene3D" id="3.30.1330.60">
    <property type="entry name" value="OmpA-like domain"/>
    <property type="match status" value="1"/>
</dbReference>
<feature type="domain" description="OmpA-like" evidence="5">
    <location>
        <begin position="612"/>
        <end position="738"/>
    </location>
</feature>
<keyword evidence="3" id="KW-0998">Cell outer membrane</keyword>
<dbReference type="PANTHER" id="PTHR30329">
    <property type="entry name" value="STATOR ELEMENT OF FLAGELLAR MOTOR COMPLEX"/>
    <property type="match status" value="1"/>
</dbReference>
<dbReference type="Pfam" id="PF00691">
    <property type="entry name" value="OmpA"/>
    <property type="match status" value="1"/>
</dbReference>
<dbReference type="Gene3D" id="2.120.10.30">
    <property type="entry name" value="TolB, C-terminal domain"/>
    <property type="match status" value="1"/>
</dbReference>
<evidence type="ECO:0000256" key="1">
    <source>
        <dbReference type="ARBA" id="ARBA00004442"/>
    </source>
</evidence>
<keyword evidence="2 4" id="KW-0472">Membrane</keyword>
<dbReference type="Pfam" id="PF07676">
    <property type="entry name" value="PD40"/>
    <property type="match status" value="2"/>
</dbReference>
<dbReference type="Gene3D" id="1.25.40.10">
    <property type="entry name" value="Tetratricopeptide repeat domain"/>
    <property type="match status" value="1"/>
</dbReference>
<dbReference type="RefSeq" id="WP_343789252.1">
    <property type="nucleotide sequence ID" value="NZ_BAAAFH010000022.1"/>
</dbReference>
<reference evidence="7" key="1">
    <citation type="journal article" date="2019" name="Int. J. Syst. Evol. Microbiol.">
        <title>The Global Catalogue of Microorganisms (GCM) 10K type strain sequencing project: providing services to taxonomists for standard genome sequencing and annotation.</title>
        <authorList>
            <consortium name="The Broad Institute Genomics Platform"/>
            <consortium name="The Broad Institute Genome Sequencing Center for Infectious Disease"/>
            <person name="Wu L."/>
            <person name="Ma J."/>
        </authorList>
    </citation>
    <scope>NUCLEOTIDE SEQUENCE [LARGE SCALE GENOMIC DNA]</scope>
    <source>
        <strain evidence="7">JCM 16083</strain>
    </source>
</reference>
<accession>A0ABP3Y4F3</accession>
<comment type="caution">
    <text evidence="6">The sequence shown here is derived from an EMBL/GenBank/DDBJ whole genome shotgun (WGS) entry which is preliminary data.</text>
</comment>
<dbReference type="InterPro" id="IPR006664">
    <property type="entry name" value="OMP_bac"/>
</dbReference>
<evidence type="ECO:0000256" key="4">
    <source>
        <dbReference type="PROSITE-ProRule" id="PRU00473"/>
    </source>
</evidence>
<dbReference type="InterPro" id="IPR011659">
    <property type="entry name" value="WD40"/>
</dbReference>
<dbReference type="SUPFAM" id="SSF103088">
    <property type="entry name" value="OmpA-like"/>
    <property type="match status" value="1"/>
</dbReference>
<dbReference type="PANTHER" id="PTHR30329:SF21">
    <property type="entry name" value="LIPOPROTEIN YIAD-RELATED"/>
    <property type="match status" value="1"/>
</dbReference>
<dbReference type="InterPro" id="IPR050330">
    <property type="entry name" value="Bact_OuterMem_StrucFunc"/>
</dbReference>
<dbReference type="InterPro" id="IPR011042">
    <property type="entry name" value="6-blade_b-propeller_TolB-like"/>
</dbReference>
<gene>
    <name evidence="6" type="ORF">GCM10009118_28430</name>
</gene>
<evidence type="ECO:0000256" key="2">
    <source>
        <dbReference type="ARBA" id="ARBA00023136"/>
    </source>
</evidence>
<dbReference type="EMBL" id="BAAAFH010000022">
    <property type="protein sequence ID" value="GAA0876433.1"/>
    <property type="molecule type" value="Genomic_DNA"/>
</dbReference>
<dbReference type="SUPFAM" id="SSF49464">
    <property type="entry name" value="Carboxypeptidase regulatory domain-like"/>
    <property type="match status" value="1"/>
</dbReference>
<organism evidence="6 7">
    <name type="scientific">Wandonia haliotis</name>
    <dbReference type="NCBI Taxonomy" id="574963"/>
    <lineage>
        <taxon>Bacteria</taxon>
        <taxon>Pseudomonadati</taxon>
        <taxon>Bacteroidota</taxon>
        <taxon>Flavobacteriia</taxon>
        <taxon>Flavobacteriales</taxon>
        <taxon>Crocinitomicaceae</taxon>
        <taxon>Wandonia</taxon>
    </lineage>
</organism>
<keyword evidence="7" id="KW-1185">Reference proteome</keyword>
<dbReference type="InterPro" id="IPR006665">
    <property type="entry name" value="OmpA-like"/>
</dbReference>
<dbReference type="SUPFAM" id="SSF82171">
    <property type="entry name" value="DPP6 N-terminal domain-like"/>
    <property type="match status" value="1"/>
</dbReference>
<evidence type="ECO:0000313" key="6">
    <source>
        <dbReference type="EMBL" id="GAA0876433.1"/>
    </source>
</evidence>
<proteinExistence type="predicted"/>
<name>A0ABP3Y4F3_9FLAO</name>
<sequence>MKAILVIIACVLSLSLLGQSGKLKKADNYFERLSYAYAAELYEELIGSEVDSPELKSKLAYSYLKMDNYTESVNYYSQMITSSEAKPEDYYNYSYVLKQTGNYTESDKWMNTYSNQVTADLRGQLFLENTTYKSRIEKNQPFFSLENLSLNTSSADFGGYYNSSQDQLYFLTARKKTAFVKKEWSWDAKRFLDVYKASVSQDQKLGDPERVSKVNTKFHEGPLTFSPDGSKVYYTRNNISSGKKRRDGQRIQNLKIYIAKVDEKGKWVDEVEFPYNSTNYSIGHPAITRDGKTMYLVSDMPGGFGGADIYKVQIHEDGTFGEMVNLGKEINTEGQEMFPFIDSEGRLFFSTDGHPGLGGLDVFVALPDGDKTGKIHNLGLPVNSQYDDFAFSMSDDFKTGFLSSNREGGKGGDDIYAVQLIRPFVFSITIKGTAKDKKGEKVPFATIELKDDAGNTIGSVKADENGAYSFEADYEKNYILEGTKKDYFDGNNRASTYTDEQVVIADVVLEKDPGLSLYAIITDKKTGKPLEGVQINLVDNMTGKSKNITSPATGDFREALFGKKLNDRGSYNLVLQKEGYFSKTVTYNTLFDQPGQYDIHALLDLSMDPEVKDLSEMIQINPINFDLNKYNIRPDAATELDKIVEVMNKYPNMVIELGSHTDCRASKAYNMKLSDRRAKASAEYIKKRITDPERIYGKGYGESRLLNHCECEGSVKSDCTEEEHEKNRRTEFKVISTGDDKLKVSNSSTDSF</sequence>
<evidence type="ECO:0000259" key="5">
    <source>
        <dbReference type="PROSITE" id="PS51123"/>
    </source>
</evidence>
<dbReference type="Proteomes" id="UP001501126">
    <property type="component" value="Unassembled WGS sequence"/>
</dbReference>
<protein>
    <recommendedName>
        <fullName evidence="5">OmpA-like domain-containing protein</fullName>
    </recommendedName>
</protein>
<evidence type="ECO:0000313" key="7">
    <source>
        <dbReference type="Proteomes" id="UP001501126"/>
    </source>
</evidence>
<evidence type="ECO:0000256" key="3">
    <source>
        <dbReference type="ARBA" id="ARBA00023237"/>
    </source>
</evidence>